<protein>
    <submittedName>
        <fullName evidence="10">Radical SAM superfamily enzyme YgiQ (UPF0313 family)</fullName>
    </submittedName>
</protein>
<accession>A0A931GPE9</accession>
<sequence>MPDLVLVNSPIHDYSRYPRYTSSYSTPVGLLYVATAAREAGFEVSVLDAEERQLTPAEIAREINARGPRFAGFNAFSVNFAIVEKITDLVAPHITVIAGGPHVSSMPPAHFGKRLTRAGILVRGDGEEKIVDILRDVHPLAVPGVYFRDALGGVVASGPDAPLDLDGLPVPDRTLLDTEPYRRDGLRWMDVSISRGCVFACRFCAGSCRSNGTTYRRRSPESVRGELRHLVAGYGIEGVQIVDDLPFNGRAQLEEFLGLLERDGIALRWEINLPLQFLRGLPEETIARARRAGVVRLSFGIESASFETRRAMGKLSKDQDLFRIVGMLARHRISAKGYFIIGFPGESRAEMEATLGLARRLHDTGLAGGVAHFRPRVFMFKPMPGSALWTRLLAEGRTEEEMLDYADFEVDQDYFRKHAWGAGSRYSLVDPEDVHALINAFYGEIGEPVV</sequence>
<dbReference type="SMART" id="SM00729">
    <property type="entry name" value="Elp3"/>
    <property type="match status" value="1"/>
</dbReference>
<dbReference type="InterPro" id="IPR051198">
    <property type="entry name" value="BchE-like"/>
</dbReference>
<keyword evidence="3" id="KW-0808">Transferase</keyword>
<dbReference type="SFLD" id="SFLDG01082">
    <property type="entry name" value="B12-binding_domain_containing"/>
    <property type="match status" value="1"/>
</dbReference>
<dbReference type="GO" id="GO:0051539">
    <property type="term" value="F:4 iron, 4 sulfur cluster binding"/>
    <property type="evidence" value="ECO:0007669"/>
    <property type="project" value="UniProtKB-KW"/>
</dbReference>
<keyword evidence="6" id="KW-0408">Iron</keyword>
<evidence type="ECO:0000256" key="4">
    <source>
        <dbReference type="ARBA" id="ARBA00022691"/>
    </source>
</evidence>
<evidence type="ECO:0000256" key="1">
    <source>
        <dbReference type="ARBA" id="ARBA00001966"/>
    </source>
</evidence>
<dbReference type="PANTHER" id="PTHR43409">
    <property type="entry name" value="ANAEROBIC MAGNESIUM-PROTOPORPHYRIN IX MONOMETHYL ESTER CYCLASE-RELATED"/>
    <property type="match status" value="1"/>
</dbReference>
<comment type="caution">
    <text evidence="10">The sequence shown here is derived from an EMBL/GenBank/DDBJ whole genome shotgun (WGS) entry which is preliminary data.</text>
</comment>
<dbReference type="GO" id="GO:0031419">
    <property type="term" value="F:cobalamin binding"/>
    <property type="evidence" value="ECO:0007669"/>
    <property type="project" value="InterPro"/>
</dbReference>
<dbReference type="AlphaFoldDB" id="A0A931GPE9"/>
<comment type="cofactor">
    <cofactor evidence="1">
        <name>[4Fe-4S] cluster</name>
        <dbReference type="ChEBI" id="CHEBI:49883"/>
    </cofactor>
</comment>
<dbReference type="CDD" id="cd01335">
    <property type="entry name" value="Radical_SAM"/>
    <property type="match status" value="1"/>
</dbReference>
<dbReference type="PANTHER" id="PTHR43409:SF7">
    <property type="entry name" value="BLL1977 PROTEIN"/>
    <property type="match status" value="1"/>
</dbReference>
<evidence type="ECO:0000313" key="11">
    <source>
        <dbReference type="Proteomes" id="UP000614047"/>
    </source>
</evidence>
<evidence type="ECO:0000256" key="3">
    <source>
        <dbReference type="ARBA" id="ARBA00022679"/>
    </source>
</evidence>
<dbReference type="SFLD" id="SFLDG01123">
    <property type="entry name" value="methyltransferase_(Class_B)"/>
    <property type="match status" value="1"/>
</dbReference>
<dbReference type="Gene3D" id="3.40.50.280">
    <property type="entry name" value="Cobalamin-binding domain"/>
    <property type="match status" value="1"/>
</dbReference>
<proteinExistence type="predicted"/>
<dbReference type="RefSeq" id="WP_197010211.1">
    <property type="nucleotide sequence ID" value="NZ_BAABES010000006.1"/>
</dbReference>
<dbReference type="InterPro" id="IPR034466">
    <property type="entry name" value="Methyltransferase_Class_B"/>
</dbReference>
<dbReference type="InterPro" id="IPR007197">
    <property type="entry name" value="rSAM"/>
</dbReference>
<dbReference type="InterPro" id="IPR058240">
    <property type="entry name" value="rSAM_sf"/>
</dbReference>
<evidence type="ECO:0000256" key="5">
    <source>
        <dbReference type="ARBA" id="ARBA00022723"/>
    </source>
</evidence>
<feature type="domain" description="B12-binding" evidence="8">
    <location>
        <begin position="2"/>
        <end position="144"/>
    </location>
</feature>
<evidence type="ECO:0000256" key="6">
    <source>
        <dbReference type="ARBA" id="ARBA00023004"/>
    </source>
</evidence>
<keyword evidence="5" id="KW-0479">Metal-binding</keyword>
<evidence type="ECO:0000256" key="7">
    <source>
        <dbReference type="ARBA" id="ARBA00023014"/>
    </source>
</evidence>
<dbReference type="InterPro" id="IPR006638">
    <property type="entry name" value="Elp3/MiaA/NifB-like_rSAM"/>
</dbReference>
<organism evidence="10 11">
    <name type="scientific">Actinomadura viridis</name>
    <dbReference type="NCBI Taxonomy" id="58110"/>
    <lineage>
        <taxon>Bacteria</taxon>
        <taxon>Bacillati</taxon>
        <taxon>Actinomycetota</taxon>
        <taxon>Actinomycetes</taxon>
        <taxon>Streptosporangiales</taxon>
        <taxon>Thermomonosporaceae</taxon>
        <taxon>Actinomadura</taxon>
    </lineage>
</organism>
<dbReference type="PROSITE" id="PS51332">
    <property type="entry name" value="B12_BINDING"/>
    <property type="match status" value="1"/>
</dbReference>
<dbReference type="PROSITE" id="PS51918">
    <property type="entry name" value="RADICAL_SAM"/>
    <property type="match status" value="1"/>
</dbReference>
<keyword evidence="4" id="KW-0949">S-adenosyl-L-methionine</keyword>
<name>A0A931GPE9_9ACTN</name>
<dbReference type="SFLD" id="SFLDS00029">
    <property type="entry name" value="Radical_SAM"/>
    <property type="match status" value="1"/>
</dbReference>
<dbReference type="Pfam" id="PF04055">
    <property type="entry name" value="Radical_SAM"/>
    <property type="match status" value="1"/>
</dbReference>
<dbReference type="GO" id="GO:0003824">
    <property type="term" value="F:catalytic activity"/>
    <property type="evidence" value="ECO:0007669"/>
    <property type="project" value="InterPro"/>
</dbReference>
<evidence type="ECO:0000256" key="2">
    <source>
        <dbReference type="ARBA" id="ARBA00022603"/>
    </source>
</evidence>
<keyword evidence="11" id="KW-1185">Reference proteome</keyword>
<gene>
    <name evidence="10" type="ORF">IW256_001447</name>
</gene>
<dbReference type="Proteomes" id="UP000614047">
    <property type="component" value="Unassembled WGS sequence"/>
</dbReference>
<dbReference type="InterPro" id="IPR023404">
    <property type="entry name" value="rSAM_horseshoe"/>
</dbReference>
<dbReference type="EMBL" id="JADOUA010000001">
    <property type="protein sequence ID" value="MBG6087334.1"/>
    <property type="molecule type" value="Genomic_DNA"/>
</dbReference>
<dbReference type="GO" id="GO:0046872">
    <property type="term" value="F:metal ion binding"/>
    <property type="evidence" value="ECO:0007669"/>
    <property type="project" value="UniProtKB-KW"/>
</dbReference>
<reference evidence="10" key="1">
    <citation type="submission" date="2020-11" db="EMBL/GenBank/DDBJ databases">
        <title>Sequencing the genomes of 1000 actinobacteria strains.</title>
        <authorList>
            <person name="Klenk H.-P."/>
        </authorList>
    </citation>
    <scope>NUCLEOTIDE SEQUENCE</scope>
    <source>
        <strain evidence="10">DSM 43175</strain>
    </source>
</reference>
<evidence type="ECO:0000313" key="10">
    <source>
        <dbReference type="EMBL" id="MBG6087334.1"/>
    </source>
</evidence>
<feature type="domain" description="Radical SAM core" evidence="9">
    <location>
        <begin position="183"/>
        <end position="422"/>
    </location>
</feature>
<evidence type="ECO:0000259" key="9">
    <source>
        <dbReference type="PROSITE" id="PS51918"/>
    </source>
</evidence>
<dbReference type="SUPFAM" id="SSF102114">
    <property type="entry name" value="Radical SAM enzymes"/>
    <property type="match status" value="1"/>
</dbReference>
<keyword evidence="7" id="KW-0411">Iron-sulfur</keyword>
<keyword evidence="2" id="KW-0489">Methyltransferase</keyword>
<evidence type="ECO:0000259" key="8">
    <source>
        <dbReference type="PROSITE" id="PS51332"/>
    </source>
</evidence>
<dbReference type="Pfam" id="PF02310">
    <property type="entry name" value="B12-binding"/>
    <property type="match status" value="1"/>
</dbReference>
<dbReference type="Gene3D" id="3.80.30.20">
    <property type="entry name" value="tm_1862 like domain"/>
    <property type="match status" value="1"/>
</dbReference>
<dbReference type="InterPro" id="IPR006158">
    <property type="entry name" value="Cobalamin-bd"/>
</dbReference>